<keyword evidence="1" id="KW-1133">Transmembrane helix</keyword>
<proteinExistence type="predicted"/>
<protein>
    <submittedName>
        <fullName evidence="2">Uncharacterized protein</fullName>
    </submittedName>
</protein>
<dbReference type="RefSeq" id="WP_406787717.1">
    <property type="nucleotide sequence ID" value="NZ_JBJIAA010000008.1"/>
</dbReference>
<name>A0ABW8TEX7_9CLOT</name>
<keyword evidence="1" id="KW-0812">Transmembrane</keyword>
<evidence type="ECO:0000256" key="1">
    <source>
        <dbReference type="SAM" id="Phobius"/>
    </source>
</evidence>
<evidence type="ECO:0000313" key="3">
    <source>
        <dbReference type="Proteomes" id="UP001623592"/>
    </source>
</evidence>
<dbReference type="EMBL" id="JBJIAA010000008">
    <property type="protein sequence ID" value="MFL0251061.1"/>
    <property type="molecule type" value="Genomic_DNA"/>
</dbReference>
<organism evidence="2 3">
    <name type="scientific">Clostridium neuense</name>
    <dbReference type="NCBI Taxonomy" id="1728934"/>
    <lineage>
        <taxon>Bacteria</taxon>
        <taxon>Bacillati</taxon>
        <taxon>Bacillota</taxon>
        <taxon>Clostridia</taxon>
        <taxon>Eubacteriales</taxon>
        <taxon>Clostridiaceae</taxon>
        <taxon>Clostridium</taxon>
    </lineage>
</organism>
<feature type="transmembrane region" description="Helical" evidence="1">
    <location>
        <begin position="7"/>
        <end position="28"/>
    </location>
</feature>
<accession>A0ABW8TEX7</accession>
<gene>
    <name evidence="2" type="ORF">ACJDT4_11560</name>
</gene>
<dbReference type="Proteomes" id="UP001623592">
    <property type="component" value="Unassembled WGS sequence"/>
</dbReference>
<keyword evidence="1" id="KW-0472">Membrane</keyword>
<reference evidence="2 3" key="1">
    <citation type="submission" date="2024-11" db="EMBL/GenBank/DDBJ databases">
        <authorList>
            <person name="Heng Y.C."/>
            <person name="Lim A.C.H."/>
            <person name="Lee J.K.Y."/>
            <person name="Kittelmann S."/>
        </authorList>
    </citation>
    <scope>NUCLEOTIDE SEQUENCE [LARGE SCALE GENOMIC DNA]</scope>
    <source>
        <strain evidence="2 3">WILCCON 0114</strain>
    </source>
</reference>
<comment type="caution">
    <text evidence="2">The sequence shown here is derived from an EMBL/GenBank/DDBJ whole genome shotgun (WGS) entry which is preliminary data.</text>
</comment>
<keyword evidence="3" id="KW-1185">Reference proteome</keyword>
<sequence>MSLRKKIFAVLEWIVAIILLSICVRYYIFSYGSFSAIGAYKASERTMHYGPSEIKKVIDVKNGKVYLGKYKNWISAAPIEKRFIKWYPGSGGEGCPIKYSDKISQFMDCTSMGHNSFICSVFGYVNDPNVKSVSLQFQANRKKNTMKYKITSDKMFIFCLENNLHKYKVTSLKGLDKNGKVIYENDYK</sequence>
<evidence type="ECO:0000313" key="2">
    <source>
        <dbReference type="EMBL" id="MFL0251061.1"/>
    </source>
</evidence>